<evidence type="ECO:0000256" key="7">
    <source>
        <dbReference type="ARBA" id="ARBA00023136"/>
    </source>
</evidence>
<feature type="domain" description="Na+/H+ antiporter NhaC-like C-terminal" evidence="10">
    <location>
        <begin position="209"/>
        <end position="427"/>
    </location>
</feature>
<name>A0ABR9QYK1_9FIRM</name>
<gene>
    <name evidence="11" type="ORF">INF20_06625</name>
</gene>
<dbReference type="InterPro" id="IPR018461">
    <property type="entry name" value="Na/H_Antiport_NhaC-like_C"/>
</dbReference>
<dbReference type="InterPro" id="IPR052180">
    <property type="entry name" value="NhaC_Na-H+_Antiporter"/>
</dbReference>
<evidence type="ECO:0000259" key="10">
    <source>
        <dbReference type="Pfam" id="PF03553"/>
    </source>
</evidence>
<feature type="transmembrane region" description="Helical" evidence="9">
    <location>
        <begin position="247"/>
        <end position="275"/>
    </location>
</feature>
<keyword evidence="12" id="KW-1185">Reference proteome</keyword>
<comment type="caution">
    <text evidence="11">The sequence shown here is derived from an EMBL/GenBank/DDBJ whole genome shotgun (WGS) entry which is preliminary data.</text>
</comment>
<feature type="transmembrane region" description="Helical" evidence="9">
    <location>
        <begin position="222"/>
        <end position="241"/>
    </location>
</feature>
<evidence type="ECO:0000256" key="3">
    <source>
        <dbReference type="ARBA" id="ARBA00022449"/>
    </source>
</evidence>
<dbReference type="Pfam" id="PF03553">
    <property type="entry name" value="Na_H_antiporter"/>
    <property type="match status" value="2"/>
</dbReference>
<keyword evidence="5 9" id="KW-0812">Transmembrane</keyword>
<evidence type="ECO:0000313" key="11">
    <source>
        <dbReference type="EMBL" id="MBE5035944.1"/>
    </source>
</evidence>
<proteinExistence type="inferred from homology"/>
<comment type="subcellular location">
    <subcellularLocation>
        <location evidence="1">Cell membrane</location>
        <topology evidence="1">Multi-pass membrane protein</topology>
    </subcellularLocation>
</comment>
<feature type="transmembrane region" description="Helical" evidence="9">
    <location>
        <begin position="94"/>
        <end position="114"/>
    </location>
</feature>
<keyword evidence="7 9" id="KW-0472">Membrane</keyword>
<keyword evidence="3" id="KW-0050">Antiport</keyword>
<keyword evidence="4" id="KW-1003">Cell membrane</keyword>
<organism evidence="11 12">
    <name type="scientific">Gallibacter intestinalis</name>
    <dbReference type="NCBI Taxonomy" id="2779356"/>
    <lineage>
        <taxon>Bacteria</taxon>
        <taxon>Bacillati</taxon>
        <taxon>Bacillota</taxon>
        <taxon>Clostridia</taxon>
        <taxon>Eubacteriales</taxon>
        <taxon>Eubacteriaceae</taxon>
        <taxon>Gallibacter</taxon>
    </lineage>
</organism>
<evidence type="ECO:0000256" key="1">
    <source>
        <dbReference type="ARBA" id="ARBA00004651"/>
    </source>
</evidence>
<evidence type="ECO:0000256" key="8">
    <source>
        <dbReference type="ARBA" id="ARBA00038435"/>
    </source>
</evidence>
<keyword evidence="6 9" id="KW-1133">Transmembrane helix</keyword>
<dbReference type="EMBL" id="JADCKA010000012">
    <property type="protein sequence ID" value="MBE5035944.1"/>
    <property type="molecule type" value="Genomic_DNA"/>
</dbReference>
<feature type="transmembrane region" description="Helical" evidence="9">
    <location>
        <begin position="180"/>
        <end position="201"/>
    </location>
</feature>
<evidence type="ECO:0000256" key="2">
    <source>
        <dbReference type="ARBA" id="ARBA00022448"/>
    </source>
</evidence>
<dbReference type="RefSeq" id="WP_226385592.1">
    <property type="nucleotide sequence ID" value="NZ_JADCKA010000012.1"/>
</dbReference>
<evidence type="ECO:0000256" key="4">
    <source>
        <dbReference type="ARBA" id="ARBA00022475"/>
    </source>
</evidence>
<dbReference type="PANTHER" id="PTHR33451:SF3">
    <property type="entry name" value="MALATE-2H(+)_NA(+)-LACTATE ANTIPORTER"/>
    <property type="match status" value="1"/>
</dbReference>
<keyword evidence="2" id="KW-0813">Transport</keyword>
<feature type="transmembrane region" description="Helical" evidence="9">
    <location>
        <begin position="333"/>
        <end position="361"/>
    </location>
</feature>
<evidence type="ECO:0000256" key="9">
    <source>
        <dbReference type="SAM" id="Phobius"/>
    </source>
</evidence>
<dbReference type="Proteomes" id="UP001516588">
    <property type="component" value="Unassembled WGS sequence"/>
</dbReference>
<protein>
    <recommendedName>
        <fullName evidence="10">Na+/H+ antiporter NhaC-like C-terminal domain-containing protein</fullName>
    </recommendedName>
</protein>
<feature type="transmembrane region" description="Helical" evidence="9">
    <location>
        <begin position="62"/>
        <end position="88"/>
    </location>
</feature>
<comment type="similarity">
    <text evidence="8">Belongs to the NhaC Na(+)/H(+) (TC 2.A.35) antiporter family.</text>
</comment>
<feature type="transmembrane region" description="Helical" evidence="9">
    <location>
        <begin position="12"/>
        <end position="41"/>
    </location>
</feature>
<dbReference type="PANTHER" id="PTHR33451">
    <property type="entry name" value="MALATE-2H(+)/NA(+)-LACTATE ANTIPORTER"/>
    <property type="match status" value="1"/>
</dbReference>
<feature type="transmembrane region" description="Helical" evidence="9">
    <location>
        <begin position="412"/>
        <end position="429"/>
    </location>
</feature>
<sequence length="437" mass="47008">MDLIIAFGVFMVLMIVCIAMNLSVVIALIGGFICFFAVAVARKYKPRHVFKMSLEGVKTSWVVLKLLFLIGCLTALWRASGTIAFFVYYGMDIITPQAFIIIAFLLTALMSYFLGSSFGVTSTAGVMLMILARSGGVNEFITAGAILSGAYFGDRSSPVSSSAFLTATMSGVSPEENKKWLLKTGVFPLGVTGIIFTVLSFKNPISGVSQSVMESLSGTYDISLWAAVPAIVLLVLPWMKVSVSNTILISAITSFVVAVIFQNQSPAALVTYMVTGYELDSAALGDIMAGGGVISMVEVMIVVILSSSYAGIFEETGMLNSLKDKMDKAATKIGLFGLQLVFSVLSVMIFCNQTIATILSVQLLGDTYKRKGASNEELAMDIGNSLITICGLVPWSVACAVPLSMLDIGNGAIPWCIFLYMNPICYIFTKRLFFKKR</sequence>
<reference evidence="11 12" key="1">
    <citation type="submission" date="2020-10" db="EMBL/GenBank/DDBJ databases">
        <title>ChiBAC.</title>
        <authorList>
            <person name="Zenner C."/>
            <person name="Hitch T.C.A."/>
            <person name="Clavel T."/>
        </authorList>
    </citation>
    <scope>NUCLEOTIDE SEQUENCE [LARGE SCALE GENOMIC DNA]</scope>
    <source>
        <strain evidence="11 12">DSM 108706</strain>
    </source>
</reference>
<feature type="transmembrane region" description="Helical" evidence="9">
    <location>
        <begin position="287"/>
        <end position="313"/>
    </location>
</feature>
<evidence type="ECO:0000256" key="6">
    <source>
        <dbReference type="ARBA" id="ARBA00022989"/>
    </source>
</evidence>
<feature type="domain" description="Na+/H+ antiporter NhaC-like C-terminal" evidence="10">
    <location>
        <begin position="5"/>
        <end position="173"/>
    </location>
</feature>
<evidence type="ECO:0000313" key="12">
    <source>
        <dbReference type="Proteomes" id="UP001516588"/>
    </source>
</evidence>
<accession>A0ABR9QYK1</accession>
<evidence type="ECO:0000256" key="5">
    <source>
        <dbReference type="ARBA" id="ARBA00022692"/>
    </source>
</evidence>